<dbReference type="InterPro" id="IPR029063">
    <property type="entry name" value="SAM-dependent_MTases_sf"/>
</dbReference>
<dbReference type="GO" id="GO:0008168">
    <property type="term" value="F:methyltransferase activity"/>
    <property type="evidence" value="ECO:0007669"/>
    <property type="project" value="UniProtKB-KW"/>
</dbReference>
<keyword evidence="3" id="KW-0489">Methyltransferase</keyword>
<accession>A0AA40C2F8</accession>
<dbReference type="AlphaFoldDB" id="A0AA40C2F8"/>
<keyword evidence="3" id="KW-0808">Transferase</keyword>
<dbReference type="GO" id="GO:0032259">
    <property type="term" value="P:methylation"/>
    <property type="evidence" value="ECO:0007669"/>
    <property type="project" value="UniProtKB-KW"/>
</dbReference>
<dbReference type="Pfam" id="PF13489">
    <property type="entry name" value="Methyltransf_23"/>
    <property type="match status" value="1"/>
</dbReference>
<dbReference type="Gene3D" id="3.40.50.150">
    <property type="entry name" value="Vaccinia Virus protein VP39"/>
    <property type="match status" value="1"/>
</dbReference>
<dbReference type="PANTHER" id="PTHR43591">
    <property type="entry name" value="METHYLTRANSFERASE"/>
    <property type="match status" value="1"/>
</dbReference>
<evidence type="ECO:0000256" key="2">
    <source>
        <dbReference type="SAM" id="MobiDB-lite"/>
    </source>
</evidence>
<feature type="region of interest" description="Disordered" evidence="2">
    <location>
        <begin position="372"/>
        <end position="393"/>
    </location>
</feature>
<proteinExistence type="inferred from homology"/>
<name>A0AA40C2F8_9PEZI</name>
<dbReference type="CDD" id="cd02440">
    <property type="entry name" value="AdoMet_MTases"/>
    <property type="match status" value="1"/>
</dbReference>
<protein>
    <submittedName>
        <fullName evidence="3">S-adenosyl-L-methionine-dependent methyltransferase</fullName>
    </submittedName>
</protein>
<dbReference type="SUPFAM" id="SSF53335">
    <property type="entry name" value="S-adenosyl-L-methionine-dependent methyltransferases"/>
    <property type="match status" value="1"/>
</dbReference>
<sequence>MEGADDVDDAHEHAGSVYAKSTYPRIDPAHRVEHPYDCTNGAGSYDDGTIDSSRTLYADEVEYVMENGRQYCGDYFMPIDSMEQTRQYVVHQVYLKTFNLELTTIPLNNPSYILDIGTGVGEWAIAMAERYPDCEVFGTDIAPVQPTDQVPFNVEFHIENAEDEWIRPPDSVDLVHIREMAGAFSDWSYIYQQAYNCIKPGGWLEVVDFDDLLASEAINFFPEGSASRVVIPAAYEAARKCGHPRGVEHMKHSLLEEAGFVDIKDSLYYLGIGSKENASWGNSWLFAIVTGIEATTLRLLTRVLGWDPDHTRELCARVAEEVKALAEAAGRPEGFKIQVRVLTGRKPKIGEAVAARWTTAVALGENGEVDYSGGDDSTIGSRSGRTLRSEDTM</sequence>
<comment type="caution">
    <text evidence="3">The sequence shown here is derived from an EMBL/GenBank/DDBJ whole genome shotgun (WGS) entry which is preliminary data.</text>
</comment>
<dbReference type="PANTHER" id="PTHR43591:SF105">
    <property type="entry name" value="METHYLTRANSFERASE DOMAIN-CONTAINING PROTEIN-RELATED"/>
    <property type="match status" value="1"/>
</dbReference>
<evidence type="ECO:0000313" key="3">
    <source>
        <dbReference type="EMBL" id="KAK0622911.1"/>
    </source>
</evidence>
<evidence type="ECO:0000313" key="4">
    <source>
        <dbReference type="Proteomes" id="UP001175000"/>
    </source>
</evidence>
<organism evidence="3 4">
    <name type="scientific">Immersiella caudata</name>
    <dbReference type="NCBI Taxonomy" id="314043"/>
    <lineage>
        <taxon>Eukaryota</taxon>
        <taxon>Fungi</taxon>
        <taxon>Dikarya</taxon>
        <taxon>Ascomycota</taxon>
        <taxon>Pezizomycotina</taxon>
        <taxon>Sordariomycetes</taxon>
        <taxon>Sordariomycetidae</taxon>
        <taxon>Sordariales</taxon>
        <taxon>Lasiosphaeriaceae</taxon>
        <taxon>Immersiella</taxon>
    </lineage>
</organism>
<keyword evidence="4" id="KW-1185">Reference proteome</keyword>
<comment type="similarity">
    <text evidence="1">Belongs to the methyltransferase superfamily. LaeA methyltransferase family.</text>
</comment>
<evidence type="ECO:0000256" key="1">
    <source>
        <dbReference type="ARBA" id="ARBA00038158"/>
    </source>
</evidence>
<gene>
    <name evidence="3" type="ORF">B0T14DRAFT_426890</name>
</gene>
<reference evidence="3" key="1">
    <citation type="submission" date="2023-06" db="EMBL/GenBank/DDBJ databases">
        <title>Genome-scale phylogeny and comparative genomics of the fungal order Sordariales.</title>
        <authorList>
            <consortium name="Lawrence Berkeley National Laboratory"/>
            <person name="Hensen N."/>
            <person name="Bonometti L."/>
            <person name="Westerberg I."/>
            <person name="Brannstrom I.O."/>
            <person name="Guillou S."/>
            <person name="Cros-Aarteil S."/>
            <person name="Calhoun S."/>
            <person name="Haridas S."/>
            <person name="Kuo A."/>
            <person name="Mondo S."/>
            <person name="Pangilinan J."/>
            <person name="Riley R."/>
            <person name="Labutti K."/>
            <person name="Andreopoulos B."/>
            <person name="Lipzen A."/>
            <person name="Chen C."/>
            <person name="Yanf M."/>
            <person name="Daum C."/>
            <person name="Ng V."/>
            <person name="Clum A."/>
            <person name="Steindorff A."/>
            <person name="Ohm R."/>
            <person name="Martin F."/>
            <person name="Silar P."/>
            <person name="Natvig D."/>
            <person name="Lalanne C."/>
            <person name="Gautier V."/>
            <person name="Ament-Velasquez S.L."/>
            <person name="Kruys A."/>
            <person name="Hutchinson M.I."/>
            <person name="Powell A.J."/>
            <person name="Barry K."/>
            <person name="Miller A.N."/>
            <person name="Grigoriev I.V."/>
            <person name="Debuchy R."/>
            <person name="Gladieux P."/>
            <person name="Thoren M.H."/>
            <person name="Johannesson H."/>
        </authorList>
    </citation>
    <scope>NUCLEOTIDE SEQUENCE</scope>
    <source>
        <strain evidence="3">CBS 606.72</strain>
    </source>
</reference>
<dbReference type="EMBL" id="JAULSU010000003">
    <property type="protein sequence ID" value="KAK0622911.1"/>
    <property type="molecule type" value="Genomic_DNA"/>
</dbReference>
<dbReference type="Proteomes" id="UP001175000">
    <property type="component" value="Unassembled WGS sequence"/>
</dbReference>